<keyword evidence="3" id="KW-0479">Metal-binding</keyword>
<dbReference type="InterPro" id="IPR037855">
    <property type="entry name" value="Vps36"/>
</dbReference>
<keyword evidence="7" id="KW-0967">Endosome</keyword>
<dbReference type="GO" id="GO:0000814">
    <property type="term" value="C:ESCRT II complex"/>
    <property type="evidence" value="ECO:0007669"/>
    <property type="project" value="UniProtKB-UniRule"/>
</dbReference>
<dbReference type="SMART" id="SM00547">
    <property type="entry name" value="ZnF_RBZ"/>
    <property type="match status" value="2"/>
</dbReference>
<proteinExistence type="inferred from homology"/>
<evidence type="ECO:0000256" key="5">
    <source>
        <dbReference type="ARBA" id="ARBA00022833"/>
    </source>
</evidence>
<keyword evidence="6 7" id="KW-0653">Protein transport</keyword>
<dbReference type="InterPro" id="IPR036390">
    <property type="entry name" value="WH_DNA-bd_sf"/>
</dbReference>
<evidence type="ECO:0000256" key="9">
    <source>
        <dbReference type="SAM" id="MobiDB-lite"/>
    </source>
</evidence>
<name>A0AAW0D2M5_9AGAR</name>
<feature type="coiled-coil region" evidence="8">
    <location>
        <begin position="298"/>
        <end position="328"/>
    </location>
</feature>
<evidence type="ECO:0000313" key="11">
    <source>
        <dbReference type="EMBL" id="KAK7045959.1"/>
    </source>
</evidence>
<dbReference type="AlphaFoldDB" id="A0AAW0D2M5"/>
<feature type="compositionally biased region" description="Polar residues" evidence="9">
    <location>
        <begin position="156"/>
        <end position="167"/>
    </location>
</feature>
<dbReference type="GO" id="GO:0043130">
    <property type="term" value="F:ubiquitin binding"/>
    <property type="evidence" value="ECO:0007669"/>
    <property type="project" value="UniProtKB-UniRule"/>
</dbReference>
<dbReference type="SUPFAM" id="SSF50729">
    <property type="entry name" value="PH domain-like"/>
    <property type="match status" value="2"/>
</dbReference>
<keyword evidence="12" id="KW-1185">Reference proteome</keyword>
<dbReference type="Pfam" id="PF04157">
    <property type="entry name" value="EAP30"/>
    <property type="match status" value="1"/>
</dbReference>
<dbReference type="InterPro" id="IPR021648">
    <property type="entry name" value="GLUE_dom"/>
</dbReference>
<dbReference type="Gene3D" id="4.10.1060.10">
    <property type="entry name" value="Zinc finger, RanBP2-type"/>
    <property type="match status" value="2"/>
</dbReference>
<dbReference type="GO" id="GO:0031902">
    <property type="term" value="C:late endosome membrane"/>
    <property type="evidence" value="ECO:0007669"/>
    <property type="project" value="UniProtKB-UniRule"/>
</dbReference>
<keyword evidence="11" id="KW-0378">Hydrolase</keyword>
<keyword evidence="4" id="KW-0863">Zinc-finger</keyword>
<evidence type="ECO:0000256" key="1">
    <source>
        <dbReference type="ARBA" id="ARBA00009697"/>
    </source>
</evidence>
<dbReference type="GO" id="GO:0016787">
    <property type="term" value="F:hydrolase activity"/>
    <property type="evidence" value="ECO:0007669"/>
    <property type="project" value="UniProtKB-KW"/>
</dbReference>
<comment type="subunit">
    <text evidence="7">Component of the endosomal sorting complex required for transport II (ESCRT-II).</text>
</comment>
<dbReference type="Pfam" id="PF11605">
    <property type="entry name" value="Vps36_ESCRT-II"/>
    <property type="match status" value="1"/>
</dbReference>
<evidence type="ECO:0000256" key="3">
    <source>
        <dbReference type="ARBA" id="ARBA00022723"/>
    </source>
</evidence>
<dbReference type="GO" id="GO:0032266">
    <property type="term" value="F:phosphatidylinositol-3-phosphate binding"/>
    <property type="evidence" value="ECO:0007669"/>
    <property type="project" value="UniProtKB-UniRule"/>
</dbReference>
<dbReference type="SUPFAM" id="SSF46785">
    <property type="entry name" value="Winged helix' DNA-binding domain"/>
    <property type="match status" value="1"/>
</dbReference>
<evidence type="ECO:0000259" key="10">
    <source>
        <dbReference type="PROSITE" id="PS51495"/>
    </source>
</evidence>
<keyword evidence="7" id="KW-0963">Cytoplasm</keyword>
<gene>
    <name evidence="11" type="primary">VPS36</name>
    <name evidence="11" type="ORF">VNI00_006954</name>
</gene>
<dbReference type="Gene3D" id="1.10.10.10">
    <property type="entry name" value="Winged helix-like DNA-binding domain superfamily/Winged helix DNA-binding domain"/>
    <property type="match status" value="1"/>
</dbReference>
<dbReference type="InterPro" id="IPR011993">
    <property type="entry name" value="PH-like_dom_sf"/>
</dbReference>
<evidence type="ECO:0000256" key="2">
    <source>
        <dbReference type="ARBA" id="ARBA00022448"/>
    </source>
</evidence>
<dbReference type="InterPro" id="IPR001876">
    <property type="entry name" value="Znf_RanBP2"/>
</dbReference>
<evidence type="ECO:0000256" key="6">
    <source>
        <dbReference type="ARBA" id="ARBA00022927"/>
    </source>
</evidence>
<feature type="region of interest" description="Disordered" evidence="9">
    <location>
        <begin position="134"/>
        <end position="174"/>
    </location>
</feature>
<dbReference type="InterPro" id="IPR040608">
    <property type="entry name" value="Snf8/Vps36"/>
</dbReference>
<protein>
    <recommendedName>
        <fullName evidence="7">Vacuolar protein-sorting-associated protein 36</fullName>
    </recommendedName>
    <alternativeName>
        <fullName evidence="7">ESCRT-II complex subunit VPS36</fullName>
    </alternativeName>
</protein>
<evidence type="ECO:0000313" key="12">
    <source>
        <dbReference type="Proteomes" id="UP001383192"/>
    </source>
</evidence>
<dbReference type="PANTHER" id="PTHR13128">
    <property type="entry name" value="VACUOLAR PROTEIN-SORTING-ASSOCIATED PROTEIN 36"/>
    <property type="match status" value="1"/>
</dbReference>
<dbReference type="GO" id="GO:0008270">
    <property type="term" value="F:zinc ion binding"/>
    <property type="evidence" value="ECO:0007669"/>
    <property type="project" value="UniProtKB-KW"/>
</dbReference>
<comment type="caution">
    <text evidence="11">The sequence shown here is derived from an EMBL/GenBank/DDBJ whole genome shotgun (WGS) entry which is preliminary data.</text>
</comment>
<evidence type="ECO:0000256" key="4">
    <source>
        <dbReference type="ARBA" id="ARBA00022771"/>
    </source>
</evidence>
<dbReference type="Proteomes" id="UP001383192">
    <property type="component" value="Unassembled WGS sequence"/>
</dbReference>
<keyword evidence="2 7" id="KW-0813">Transport</keyword>
<evidence type="ECO:0000256" key="7">
    <source>
        <dbReference type="RuleBase" id="RU367095"/>
    </source>
</evidence>
<dbReference type="InterPro" id="IPR036388">
    <property type="entry name" value="WH-like_DNA-bd_sf"/>
</dbReference>
<sequence>MKSSVDGSIPVQALLYNDEDLLASQDAVGIYDGLQKSPNHQSGTVHVTSHRLFYIDQAKPSKFSFELDLGLVVKTEHYAGLFKSSPKVTLYLASPTDSASVSEGWECQVCAFRNPPGLSPSAAKICALCGVPRSNESATSSTSDRLSSSLPSSSTPNLGASRSVSTTKHTRKPSSIACPTCTFLNHPALKICEMCESPLPDLSMAEMKSAPASRPDSPDEDDENGGESMMKLSFRKGGDKPFYVELKRSLQGKAWATSTAVLNRRGATDNAGGSLDSYNRSGISGIIQSVQNTSISRETEMQDALKDLEALMVKAKDMVRLAAELNERLTAVTTISTTSTPNSSSTTLISTSSEPESATFIRSSLAQLGLTSMANAPVTLEMVKDERRWFEELARELAGVLTGNQSTSESRGLIHSQGGIIALDQVWGGWNRARGVALIPPATLLQVVPLLEGYTDPPIKMRELRDVNTSSKGGQGGLKVLYVPKYSVEEVRKRLRILLQDEGSKTTTEIAQSEGITIALAQLMIGEVEMEGPSASSICRDDWDAAIHAGGVVVGETRWWANVFSGYVWDGHQF</sequence>
<dbReference type="PANTHER" id="PTHR13128:SF12">
    <property type="entry name" value="VACUOLAR PROTEIN-SORTING-ASSOCIATED PROTEIN 36"/>
    <property type="match status" value="1"/>
</dbReference>
<evidence type="ECO:0000256" key="8">
    <source>
        <dbReference type="SAM" id="Coils"/>
    </source>
</evidence>
<reference evidence="11 12" key="1">
    <citation type="submission" date="2024-01" db="EMBL/GenBank/DDBJ databases">
        <title>A draft genome for a cacao thread blight-causing isolate of Paramarasmius palmivorus.</title>
        <authorList>
            <person name="Baruah I.K."/>
            <person name="Bukari Y."/>
            <person name="Amoako-Attah I."/>
            <person name="Meinhardt L.W."/>
            <person name="Bailey B.A."/>
            <person name="Cohen S.P."/>
        </authorList>
    </citation>
    <scope>NUCLEOTIDE SEQUENCE [LARGE SCALE GENOMIC DNA]</scope>
    <source>
        <strain evidence="11 12">GH-12</strain>
    </source>
</reference>
<comment type="function">
    <text evidence="7">Component of the ESCRT-II complex (endosomal sorting complex required for transport II), which is required for multivesicular body (MVB) formation and sorting of endosomal cargo proteins into MVBs.</text>
</comment>
<dbReference type="Gene3D" id="2.30.29.30">
    <property type="entry name" value="Pleckstrin-homology domain (PH domain)/Phosphotyrosine-binding domain (PTB)"/>
    <property type="match status" value="1"/>
</dbReference>
<comment type="subcellular location">
    <subcellularLocation>
        <location evidence="7">Cytoplasm</location>
    </subcellularLocation>
    <subcellularLocation>
        <location evidence="7">Endosome</location>
    </subcellularLocation>
</comment>
<feature type="region of interest" description="Disordered" evidence="9">
    <location>
        <begin position="206"/>
        <end position="231"/>
    </location>
</feature>
<accession>A0AAW0D2M5</accession>
<keyword evidence="8" id="KW-0175">Coiled coil</keyword>
<organism evidence="11 12">
    <name type="scientific">Paramarasmius palmivorus</name>
    <dbReference type="NCBI Taxonomy" id="297713"/>
    <lineage>
        <taxon>Eukaryota</taxon>
        <taxon>Fungi</taxon>
        <taxon>Dikarya</taxon>
        <taxon>Basidiomycota</taxon>
        <taxon>Agaricomycotina</taxon>
        <taxon>Agaricomycetes</taxon>
        <taxon>Agaricomycetidae</taxon>
        <taxon>Agaricales</taxon>
        <taxon>Marasmiineae</taxon>
        <taxon>Marasmiaceae</taxon>
        <taxon>Paramarasmius</taxon>
    </lineage>
</organism>
<comment type="similarity">
    <text evidence="1 7">Belongs to the VPS36 family.</text>
</comment>
<feature type="domain" description="GLUE N-terminal" evidence="10">
    <location>
        <begin position="5"/>
        <end position="262"/>
    </location>
</feature>
<dbReference type="PROSITE" id="PS51495">
    <property type="entry name" value="GLUE"/>
    <property type="match status" value="1"/>
</dbReference>
<dbReference type="Gene3D" id="6.10.140.260">
    <property type="match status" value="1"/>
</dbReference>
<feature type="compositionally biased region" description="Low complexity" evidence="9">
    <location>
        <begin position="137"/>
        <end position="155"/>
    </location>
</feature>
<dbReference type="GO" id="GO:0043328">
    <property type="term" value="P:protein transport to vacuole involved in ubiquitin-dependent protein catabolic process via the multivesicular body sorting pathway"/>
    <property type="evidence" value="ECO:0007669"/>
    <property type="project" value="UniProtKB-UniRule"/>
</dbReference>
<keyword evidence="5" id="KW-0862">Zinc</keyword>
<dbReference type="EMBL" id="JAYKXP010000022">
    <property type="protein sequence ID" value="KAK7045959.1"/>
    <property type="molecule type" value="Genomic_DNA"/>
</dbReference>